<dbReference type="OrthoDB" id="3598904at2759"/>
<dbReference type="PANTHER" id="PTHR36206:SF12">
    <property type="entry name" value="ASPERCRYPTIN BIOSYNTHESIS CLUSTER-SPECIFIC TRANSCRIPTION REGULATOR ATNN-RELATED"/>
    <property type="match status" value="1"/>
</dbReference>
<dbReference type="PANTHER" id="PTHR36206">
    <property type="entry name" value="ASPERCRYPTIN BIOSYNTHESIS CLUSTER-SPECIFIC TRANSCRIPTION REGULATOR ATNN-RELATED"/>
    <property type="match status" value="1"/>
</dbReference>
<keyword evidence="2" id="KW-0862">Zinc</keyword>
<dbReference type="EMBL" id="KZ679266">
    <property type="protein sequence ID" value="PTB38486.1"/>
    <property type="molecule type" value="Genomic_DNA"/>
</dbReference>
<dbReference type="InterPro" id="IPR001138">
    <property type="entry name" value="Zn2Cys6_DnaBD"/>
</dbReference>
<sequence length="435" mass="49389">MAIGRLVRASPQTSLHYLTSLSPLLHKFPLIESEKWGREVRKVKCDERRPACNRCTSTGRACDGYKEIANQTIQTPPVAQPLKIQVDPLKIRSIEFFIEKSRTQFASLFQDEWLNAQILQLAYAEASIRHALVALSVYHELFTRQELLQRNQQSLTHLHPMTCFIFICIEILQGNHEAAIRLFRHGCKMLRALQQQGARRASSYESDIGTSLRYLETSFNRLAIQVELLIGDVIPELSMTLLGNVGIEPSSTKRPINSLSDARHTLTNLIIYSMQSILGNFERRQHARGCIRNWLDSFHEFSDRQRDITHNGVGERGPALLESQAKFLLLILDTVSGESVEEALLIKDIFVEKFEELVQKAPLAIAEKATKENPLFHVELGIVPLLFSVIAHCRHPVVLRQALHLLKTQHVQEGVWSSDLTSRVAERLVELEEAG</sequence>
<dbReference type="InterPro" id="IPR036864">
    <property type="entry name" value="Zn2-C6_fun-type_DNA-bd_sf"/>
</dbReference>
<organism evidence="8 9">
    <name type="scientific">Trichoderma asperellum (strain ATCC 204424 / CBS 433.97 / NBRC 101777)</name>
    <dbReference type="NCBI Taxonomy" id="1042311"/>
    <lineage>
        <taxon>Eukaryota</taxon>
        <taxon>Fungi</taxon>
        <taxon>Dikarya</taxon>
        <taxon>Ascomycota</taxon>
        <taxon>Pezizomycotina</taxon>
        <taxon>Sordariomycetes</taxon>
        <taxon>Hypocreomycetidae</taxon>
        <taxon>Hypocreales</taxon>
        <taxon>Hypocreaceae</taxon>
        <taxon>Trichoderma</taxon>
    </lineage>
</organism>
<evidence type="ECO:0000256" key="2">
    <source>
        <dbReference type="ARBA" id="ARBA00022833"/>
    </source>
</evidence>
<keyword evidence="6" id="KW-0539">Nucleus</keyword>
<dbReference type="CDD" id="cd00067">
    <property type="entry name" value="GAL4"/>
    <property type="match status" value="1"/>
</dbReference>
<dbReference type="SUPFAM" id="SSF57701">
    <property type="entry name" value="Zn2/Cys6 DNA-binding domain"/>
    <property type="match status" value="1"/>
</dbReference>
<dbReference type="GO" id="GO:0003677">
    <property type="term" value="F:DNA binding"/>
    <property type="evidence" value="ECO:0007669"/>
    <property type="project" value="UniProtKB-KW"/>
</dbReference>
<accession>A0A2T3Z105</accession>
<feature type="domain" description="Zn(2)-C6 fungal-type" evidence="7">
    <location>
        <begin position="41"/>
        <end position="68"/>
    </location>
</feature>
<name>A0A2T3Z105_TRIA4</name>
<dbReference type="GO" id="GO:0008270">
    <property type="term" value="F:zinc ion binding"/>
    <property type="evidence" value="ECO:0007669"/>
    <property type="project" value="InterPro"/>
</dbReference>
<dbReference type="GO" id="GO:0000981">
    <property type="term" value="F:DNA-binding transcription factor activity, RNA polymerase II-specific"/>
    <property type="evidence" value="ECO:0007669"/>
    <property type="project" value="InterPro"/>
</dbReference>
<keyword evidence="9" id="KW-1185">Reference proteome</keyword>
<evidence type="ECO:0000313" key="9">
    <source>
        <dbReference type="Proteomes" id="UP000240493"/>
    </source>
</evidence>
<dbReference type="AlphaFoldDB" id="A0A2T3Z105"/>
<evidence type="ECO:0000256" key="1">
    <source>
        <dbReference type="ARBA" id="ARBA00022723"/>
    </source>
</evidence>
<evidence type="ECO:0000259" key="7">
    <source>
        <dbReference type="Pfam" id="PF00172"/>
    </source>
</evidence>
<keyword evidence="5" id="KW-0804">Transcription</keyword>
<dbReference type="Proteomes" id="UP000240493">
    <property type="component" value="Unassembled WGS sequence"/>
</dbReference>
<evidence type="ECO:0000256" key="5">
    <source>
        <dbReference type="ARBA" id="ARBA00023163"/>
    </source>
</evidence>
<evidence type="ECO:0000256" key="6">
    <source>
        <dbReference type="ARBA" id="ARBA00023242"/>
    </source>
</evidence>
<evidence type="ECO:0000313" key="8">
    <source>
        <dbReference type="EMBL" id="PTB38486.1"/>
    </source>
</evidence>
<proteinExistence type="predicted"/>
<dbReference type="Gene3D" id="4.10.240.10">
    <property type="entry name" value="Zn(2)-C6 fungal-type DNA-binding domain"/>
    <property type="match status" value="1"/>
</dbReference>
<dbReference type="InterPro" id="IPR052360">
    <property type="entry name" value="Transcr_Regulatory_Proteins"/>
</dbReference>
<evidence type="ECO:0000256" key="4">
    <source>
        <dbReference type="ARBA" id="ARBA00023125"/>
    </source>
</evidence>
<dbReference type="STRING" id="1042311.A0A2T3Z105"/>
<keyword evidence="3" id="KW-0805">Transcription regulation</keyword>
<keyword evidence="4" id="KW-0238">DNA-binding</keyword>
<protein>
    <recommendedName>
        <fullName evidence="7">Zn(2)-C6 fungal-type domain-containing protein</fullName>
    </recommendedName>
</protein>
<dbReference type="Pfam" id="PF00172">
    <property type="entry name" value="Zn_clus"/>
    <property type="match status" value="1"/>
</dbReference>
<gene>
    <name evidence="8" type="ORF">M441DRAFT_447425</name>
</gene>
<keyword evidence="1" id="KW-0479">Metal-binding</keyword>
<reference evidence="8 9" key="1">
    <citation type="submission" date="2016-07" db="EMBL/GenBank/DDBJ databases">
        <title>Multiple horizontal gene transfer events from other fungi enriched the ability of initially mycotrophic Trichoderma (Ascomycota) to feed on dead plant biomass.</title>
        <authorList>
            <consortium name="DOE Joint Genome Institute"/>
            <person name="Aerts A."/>
            <person name="Atanasova L."/>
            <person name="Chenthamara K."/>
            <person name="Zhang J."/>
            <person name="Grujic M."/>
            <person name="Henrissat B."/>
            <person name="Kuo A."/>
            <person name="Salamov A."/>
            <person name="Lipzen A."/>
            <person name="Labutti K."/>
            <person name="Barry K."/>
            <person name="Miao Y."/>
            <person name="Rahimi M.J."/>
            <person name="Shen Q."/>
            <person name="Grigoriev I.V."/>
            <person name="Kubicek C.P."/>
            <person name="Druzhinina I.S."/>
        </authorList>
    </citation>
    <scope>NUCLEOTIDE SEQUENCE [LARGE SCALE GENOMIC DNA]</scope>
    <source>
        <strain evidence="8 9">CBS 433.97</strain>
    </source>
</reference>
<evidence type="ECO:0000256" key="3">
    <source>
        <dbReference type="ARBA" id="ARBA00023015"/>
    </source>
</evidence>